<comment type="caution">
    <text evidence="6">The sequence shown here is derived from an EMBL/GenBank/DDBJ whole genome shotgun (WGS) entry which is preliminary data.</text>
</comment>
<organism evidence="6 7">
    <name type="scientific">Calditerricola satsumensis</name>
    <dbReference type="NCBI Taxonomy" id="373054"/>
    <lineage>
        <taxon>Bacteria</taxon>
        <taxon>Bacillati</taxon>
        <taxon>Bacillota</taxon>
        <taxon>Bacilli</taxon>
        <taxon>Bacillales</taxon>
        <taxon>Bacillaceae</taxon>
        <taxon>Calditerricola</taxon>
    </lineage>
</organism>
<dbReference type="RefSeq" id="WP_054670961.1">
    <property type="nucleotide sequence ID" value="NZ_BMOF01000016.1"/>
</dbReference>
<dbReference type="CDD" id="cd01536">
    <property type="entry name" value="PBP1_ABC_sugar_binding-like"/>
    <property type="match status" value="1"/>
</dbReference>
<proteinExistence type="inferred from homology"/>
<keyword evidence="7" id="KW-1185">Reference proteome</keyword>
<feature type="domain" description="Periplasmic binding protein" evidence="5">
    <location>
        <begin position="42"/>
        <end position="294"/>
    </location>
</feature>
<dbReference type="InterPro" id="IPR028082">
    <property type="entry name" value="Peripla_BP_I"/>
</dbReference>
<feature type="chain" id="PRO_5038733965" evidence="4">
    <location>
        <begin position="18"/>
        <end position="324"/>
    </location>
</feature>
<dbReference type="Gene3D" id="3.40.50.2300">
    <property type="match status" value="2"/>
</dbReference>
<reference evidence="6" key="2">
    <citation type="submission" date="2020-09" db="EMBL/GenBank/DDBJ databases">
        <authorList>
            <person name="Sun Q."/>
            <person name="Ohkuma M."/>
        </authorList>
    </citation>
    <scope>NUCLEOTIDE SEQUENCE</scope>
    <source>
        <strain evidence="6">JCM 14719</strain>
    </source>
</reference>
<accession>A0A8J3FAV0</accession>
<name>A0A8J3FAV0_9BACI</name>
<comment type="subcellular location">
    <subcellularLocation>
        <location evidence="1">Cell envelope</location>
    </subcellularLocation>
</comment>
<dbReference type="Proteomes" id="UP000637720">
    <property type="component" value="Unassembled WGS sequence"/>
</dbReference>
<feature type="signal peptide" evidence="4">
    <location>
        <begin position="1"/>
        <end position="17"/>
    </location>
</feature>
<evidence type="ECO:0000313" key="7">
    <source>
        <dbReference type="Proteomes" id="UP000637720"/>
    </source>
</evidence>
<reference evidence="6" key="1">
    <citation type="journal article" date="2014" name="Int. J. Syst. Evol. Microbiol.">
        <title>Complete genome sequence of Corynebacterium casei LMG S-19264T (=DSM 44701T), isolated from a smear-ripened cheese.</title>
        <authorList>
            <consortium name="US DOE Joint Genome Institute (JGI-PGF)"/>
            <person name="Walter F."/>
            <person name="Albersmeier A."/>
            <person name="Kalinowski J."/>
            <person name="Ruckert C."/>
        </authorList>
    </citation>
    <scope>NUCLEOTIDE SEQUENCE</scope>
    <source>
        <strain evidence="6">JCM 14719</strain>
    </source>
</reference>
<dbReference type="GO" id="GO:0030313">
    <property type="term" value="C:cell envelope"/>
    <property type="evidence" value="ECO:0007669"/>
    <property type="project" value="UniProtKB-SubCell"/>
</dbReference>
<evidence type="ECO:0000313" key="6">
    <source>
        <dbReference type="EMBL" id="GGJ98745.1"/>
    </source>
</evidence>
<gene>
    <name evidence="6" type="ORF">GCM10007043_10900</name>
</gene>
<sequence length="324" mass="33671">MKRVLSLLLVLAMAGLAGCSGSPTGGDTAGGPKEGGGDKPEIVVVLKTVSSQYWKFVEAGAKKAFADLGVSGKVIGPASEVQVMEQVNMLEDVLSQNPDALVVAPTQPSTAIPVFEKYKEKGIPVILIDTDAGWPDQTTFIGTDNTTAGMQGGKLLSSMLQPGDKVALISGALGNPATDARIKGAKEVLEKAGMVVVAEQPADSDKAKAMAVMENILQTTPDVKGVFCANDDMALGALRAIEAKGLKIPVIGTDGTIEAVEAILAGSLAGTVAQRPFDMGYKGVEAALKVVKGETIPKRVTVGVDLITRENAKEKLEFLKQIEK</sequence>
<evidence type="ECO:0000256" key="4">
    <source>
        <dbReference type="SAM" id="SignalP"/>
    </source>
</evidence>
<keyword evidence="3 4" id="KW-0732">Signal</keyword>
<dbReference type="AlphaFoldDB" id="A0A8J3FAV0"/>
<evidence type="ECO:0000256" key="2">
    <source>
        <dbReference type="ARBA" id="ARBA00007639"/>
    </source>
</evidence>
<dbReference type="PANTHER" id="PTHR46847:SF1">
    <property type="entry name" value="D-ALLOSE-BINDING PERIPLASMIC PROTEIN-RELATED"/>
    <property type="match status" value="1"/>
</dbReference>
<dbReference type="SUPFAM" id="SSF53822">
    <property type="entry name" value="Periplasmic binding protein-like I"/>
    <property type="match status" value="1"/>
</dbReference>
<evidence type="ECO:0000259" key="5">
    <source>
        <dbReference type="Pfam" id="PF13407"/>
    </source>
</evidence>
<protein>
    <submittedName>
        <fullName evidence="6">LacI family transcriptional regulator</fullName>
    </submittedName>
</protein>
<evidence type="ECO:0000256" key="1">
    <source>
        <dbReference type="ARBA" id="ARBA00004196"/>
    </source>
</evidence>
<dbReference type="InterPro" id="IPR025997">
    <property type="entry name" value="SBP_2_dom"/>
</dbReference>
<dbReference type="PANTHER" id="PTHR46847">
    <property type="entry name" value="D-ALLOSE-BINDING PERIPLASMIC PROTEIN-RELATED"/>
    <property type="match status" value="1"/>
</dbReference>
<dbReference type="EMBL" id="BMOF01000016">
    <property type="protein sequence ID" value="GGJ98745.1"/>
    <property type="molecule type" value="Genomic_DNA"/>
</dbReference>
<evidence type="ECO:0000256" key="3">
    <source>
        <dbReference type="ARBA" id="ARBA00022729"/>
    </source>
</evidence>
<comment type="similarity">
    <text evidence="2">Belongs to the bacterial solute-binding protein 2 family.</text>
</comment>
<dbReference type="Pfam" id="PF13407">
    <property type="entry name" value="Peripla_BP_4"/>
    <property type="match status" value="1"/>
</dbReference>
<dbReference type="GO" id="GO:0030246">
    <property type="term" value="F:carbohydrate binding"/>
    <property type="evidence" value="ECO:0007669"/>
    <property type="project" value="UniProtKB-ARBA"/>
</dbReference>
<dbReference type="PROSITE" id="PS51257">
    <property type="entry name" value="PROKAR_LIPOPROTEIN"/>
    <property type="match status" value="1"/>
</dbReference>